<gene>
    <name evidence="5" type="ORF">N658DRAFT_524846</name>
</gene>
<dbReference type="SUPFAM" id="SSF52540">
    <property type="entry name" value="P-loop containing nucleoside triphosphate hydrolases"/>
    <property type="match status" value="1"/>
</dbReference>
<dbReference type="InterPro" id="IPR045063">
    <property type="entry name" value="Dynamin_N"/>
</dbReference>
<dbReference type="GO" id="GO:0005739">
    <property type="term" value="C:mitochondrion"/>
    <property type="evidence" value="ECO:0007669"/>
    <property type="project" value="TreeGrafter"/>
</dbReference>
<comment type="caution">
    <text evidence="5">The sequence shown here is derived from an EMBL/GenBank/DDBJ whole genome shotgun (WGS) entry which is preliminary data.</text>
</comment>
<dbReference type="Proteomes" id="UP001305647">
    <property type="component" value="Unassembled WGS sequence"/>
</dbReference>
<dbReference type="InterPro" id="IPR030381">
    <property type="entry name" value="G_DYNAMIN_dom"/>
</dbReference>
<reference evidence="5" key="2">
    <citation type="submission" date="2023-05" db="EMBL/GenBank/DDBJ databases">
        <authorList>
            <consortium name="Lawrence Berkeley National Laboratory"/>
            <person name="Steindorff A."/>
            <person name="Hensen N."/>
            <person name="Bonometti L."/>
            <person name="Westerberg I."/>
            <person name="Brannstrom I.O."/>
            <person name="Guillou S."/>
            <person name="Cros-Aarteil S."/>
            <person name="Calhoun S."/>
            <person name="Haridas S."/>
            <person name="Kuo A."/>
            <person name="Mondo S."/>
            <person name="Pangilinan J."/>
            <person name="Riley R."/>
            <person name="Labutti K."/>
            <person name="Andreopoulos B."/>
            <person name="Lipzen A."/>
            <person name="Chen C."/>
            <person name="Yanf M."/>
            <person name="Daum C."/>
            <person name="Ng V."/>
            <person name="Clum A."/>
            <person name="Ohm R."/>
            <person name="Martin F."/>
            <person name="Silar P."/>
            <person name="Natvig D."/>
            <person name="Lalanne C."/>
            <person name="Gautier V."/>
            <person name="Ament-Velasquez S.L."/>
            <person name="Kruys A."/>
            <person name="Hutchinson M.I."/>
            <person name="Powell A.J."/>
            <person name="Barry K."/>
            <person name="Miller A.N."/>
            <person name="Grigoriev I.V."/>
            <person name="Debuchy R."/>
            <person name="Gladieux P."/>
            <person name="Thoren M.H."/>
            <person name="Johannesson H."/>
        </authorList>
    </citation>
    <scope>NUCLEOTIDE SEQUENCE</scope>
    <source>
        <strain evidence="5">CBS 757.83</strain>
    </source>
</reference>
<dbReference type="InterPro" id="IPR022812">
    <property type="entry name" value="Dynamin"/>
</dbReference>
<dbReference type="InterPro" id="IPR003130">
    <property type="entry name" value="GED"/>
</dbReference>
<dbReference type="Pfam" id="PF02212">
    <property type="entry name" value="GED"/>
    <property type="match status" value="1"/>
</dbReference>
<accession>A0AAN6PYF4</accession>
<dbReference type="GO" id="GO:0005874">
    <property type="term" value="C:microtubule"/>
    <property type="evidence" value="ECO:0007669"/>
    <property type="project" value="TreeGrafter"/>
</dbReference>
<proteinExistence type="predicted"/>
<dbReference type="AlphaFoldDB" id="A0AAN6PYF4"/>
<reference evidence="5" key="1">
    <citation type="journal article" date="2023" name="Mol. Phylogenet. Evol.">
        <title>Genome-scale phylogeny and comparative genomics of the fungal order Sordariales.</title>
        <authorList>
            <person name="Hensen N."/>
            <person name="Bonometti L."/>
            <person name="Westerberg I."/>
            <person name="Brannstrom I.O."/>
            <person name="Guillou S."/>
            <person name="Cros-Aarteil S."/>
            <person name="Calhoun S."/>
            <person name="Haridas S."/>
            <person name="Kuo A."/>
            <person name="Mondo S."/>
            <person name="Pangilinan J."/>
            <person name="Riley R."/>
            <person name="LaButti K."/>
            <person name="Andreopoulos B."/>
            <person name="Lipzen A."/>
            <person name="Chen C."/>
            <person name="Yan M."/>
            <person name="Daum C."/>
            <person name="Ng V."/>
            <person name="Clum A."/>
            <person name="Steindorff A."/>
            <person name="Ohm R.A."/>
            <person name="Martin F."/>
            <person name="Silar P."/>
            <person name="Natvig D.O."/>
            <person name="Lalanne C."/>
            <person name="Gautier V."/>
            <person name="Ament-Velasquez S.L."/>
            <person name="Kruys A."/>
            <person name="Hutchinson M.I."/>
            <person name="Powell A.J."/>
            <person name="Barry K."/>
            <person name="Miller A.N."/>
            <person name="Grigoriev I.V."/>
            <person name="Debuchy R."/>
            <person name="Gladieux P."/>
            <person name="Hiltunen Thoren M."/>
            <person name="Johannesson H."/>
        </authorList>
    </citation>
    <scope>NUCLEOTIDE SEQUENCE</scope>
    <source>
        <strain evidence="5">CBS 757.83</strain>
    </source>
</reference>
<dbReference type="GO" id="GO:0016020">
    <property type="term" value="C:membrane"/>
    <property type="evidence" value="ECO:0007669"/>
    <property type="project" value="TreeGrafter"/>
</dbReference>
<dbReference type="GO" id="GO:0048312">
    <property type="term" value="P:intracellular distribution of mitochondria"/>
    <property type="evidence" value="ECO:0007669"/>
    <property type="project" value="TreeGrafter"/>
</dbReference>
<dbReference type="GO" id="GO:0008017">
    <property type="term" value="F:microtubule binding"/>
    <property type="evidence" value="ECO:0007669"/>
    <property type="project" value="TreeGrafter"/>
</dbReference>
<dbReference type="InterPro" id="IPR001401">
    <property type="entry name" value="Dynamin_GTPase"/>
</dbReference>
<dbReference type="EMBL" id="MU863642">
    <property type="protein sequence ID" value="KAK4100262.1"/>
    <property type="molecule type" value="Genomic_DNA"/>
</dbReference>
<evidence type="ECO:0000256" key="1">
    <source>
        <dbReference type="ARBA" id="ARBA00022741"/>
    </source>
</evidence>
<sequence>MGAVPKREPIDGLGHHVYLEKQDKLREIGVDIPTSQIVVVGSQSSGKSSLLESLTGFSFPRGQGLCTRYATQITLRRNEAQSTELNGFDGRELASVIEKANTAMGIRSGASKDDTSLPMFSGDILKVEISGPEQPHLTVIDVPGLFQVIDEGTTELDKVRVENMVRRYMENERTIVLAVLSCLSDRATEGVLQFAKTADPEGVRTVGVLTRADLVKEQAVVQTLLQLVKGNTLKLGYFLVRNRGADEDTPEYLGWAELVKLGRTGVEALRAELQTLLTELAGRELPKQRAEVEQRLLDCRKRLESIGPARDSSASQRECLVKLASTFERIVRDALDGRYEGDPIFSDKPQLRLATEIIELNEGFSELMSKKGHTWVFDGESGEEDVGGPLKYDEKTGQVQGSVSSIPELQQLVRENMACFAPLEESYRESRGQELGTFGGSLLAMTFRAQTSKWRDIVLDHVETVIVVVHRFIKALLHETFGDERMREKLVERMEKSASKVASKNNWISVSDVANITKNKSNAEQTKEDIHDILQSYYEVSRKKFVDAICRLVVEHFLLDGRSSPLKVLTPELIAKMSDSQLDMIAGEDATTKRERERLDAEIRGLKAAMEAMRR</sequence>
<dbReference type="SMART" id="SM00053">
    <property type="entry name" value="DYNc"/>
    <property type="match status" value="1"/>
</dbReference>
<feature type="domain" description="Dynamin-type G" evidence="4">
    <location>
        <begin position="31"/>
        <end position="286"/>
    </location>
</feature>
<dbReference type="PROSITE" id="PS51388">
    <property type="entry name" value="GED"/>
    <property type="match status" value="1"/>
</dbReference>
<feature type="domain" description="GED" evidence="3">
    <location>
        <begin position="527"/>
        <end position="615"/>
    </location>
</feature>
<dbReference type="GO" id="GO:0003924">
    <property type="term" value="F:GTPase activity"/>
    <property type="evidence" value="ECO:0007669"/>
    <property type="project" value="InterPro"/>
</dbReference>
<dbReference type="GO" id="GO:0005525">
    <property type="term" value="F:GTP binding"/>
    <property type="evidence" value="ECO:0007669"/>
    <property type="project" value="InterPro"/>
</dbReference>
<keyword evidence="1" id="KW-0547">Nucleotide-binding</keyword>
<evidence type="ECO:0000259" key="3">
    <source>
        <dbReference type="PROSITE" id="PS51388"/>
    </source>
</evidence>
<keyword evidence="2" id="KW-0342">GTP-binding</keyword>
<dbReference type="PANTHER" id="PTHR11566">
    <property type="entry name" value="DYNAMIN"/>
    <property type="match status" value="1"/>
</dbReference>
<dbReference type="InterPro" id="IPR020850">
    <property type="entry name" value="GED_dom"/>
</dbReference>
<dbReference type="PANTHER" id="PTHR11566:SF215">
    <property type="entry name" value="DYNAMIN GTPASE"/>
    <property type="match status" value="1"/>
</dbReference>
<dbReference type="Pfam" id="PF01031">
    <property type="entry name" value="Dynamin_M"/>
    <property type="match status" value="1"/>
</dbReference>
<dbReference type="GO" id="GO:0006897">
    <property type="term" value="P:endocytosis"/>
    <property type="evidence" value="ECO:0007669"/>
    <property type="project" value="TreeGrafter"/>
</dbReference>
<protein>
    <submittedName>
        <fullName evidence="5">Uncharacterized protein</fullName>
    </submittedName>
</protein>
<dbReference type="GO" id="GO:0000266">
    <property type="term" value="P:mitochondrial fission"/>
    <property type="evidence" value="ECO:0007669"/>
    <property type="project" value="TreeGrafter"/>
</dbReference>
<name>A0AAN6PYF4_9PEZI</name>
<evidence type="ECO:0000313" key="5">
    <source>
        <dbReference type="EMBL" id="KAK4100262.1"/>
    </source>
</evidence>
<dbReference type="InterPro" id="IPR000375">
    <property type="entry name" value="Dynamin_stalk"/>
</dbReference>
<dbReference type="PROSITE" id="PS51718">
    <property type="entry name" value="G_DYNAMIN_2"/>
    <property type="match status" value="1"/>
</dbReference>
<keyword evidence="6" id="KW-1185">Reference proteome</keyword>
<dbReference type="Pfam" id="PF00350">
    <property type="entry name" value="Dynamin_N"/>
    <property type="match status" value="1"/>
</dbReference>
<evidence type="ECO:0000259" key="4">
    <source>
        <dbReference type="PROSITE" id="PS51718"/>
    </source>
</evidence>
<dbReference type="GO" id="GO:0016559">
    <property type="term" value="P:peroxisome fission"/>
    <property type="evidence" value="ECO:0007669"/>
    <property type="project" value="TreeGrafter"/>
</dbReference>
<evidence type="ECO:0000256" key="2">
    <source>
        <dbReference type="ARBA" id="ARBA00023134"/>
    </source>
</evidence>
<dbReference type="CDD" id="cd08771">
    <property type="entry name" value="DLP_1"/>
    <property type="match status" value="1"/>
</dbReference>
<evidence type="ECO:0000313" key="6">
    <source>
        <dbReference type="Proteomes" id="UP001305647"/>
    </source>
</evidence>
<dbReference type="Gene3D" id="3.40.50.300">
    <property type="entry name" value="P-loop containing nucleotide triphosphate hydrolases"/>
    <property type="match status" value="1"/>
</dbReference>
<dbReference type="InterPro" id="IPR027417">
    <property type="entry name" value="P-loop_NTPase"/>
</dbReference>
<dbReference type="PRINTS" id="PR00195">
    <property type="entry name" value="DYNAMIN"/>
</dbReference>
<organism evidence="5 6">
    <name type="scientific">Parathielavia hyrcaniae</name>
    <dbReference type="NCBI Taxonomy" id="113614"/>
    <lineage>
        <taxon>Eukaryota</taxon>
        <taxon>Fungi</taxon>
        <taxon>Dikarya</taxon>
        <taxon>Ascomycota</taxon>
        <taxon>Pezizomycotina</taxon>
        <taxon>Sordariomycetes</taxon>
        <taxon>Sordariomycetidae</taxon>
        <taxon>Sordariales</taxon>
        <taxon>Chaetomiaceae</taxon>
        <taxon>Parathielavia</taxon>
    </lineage>
</organism>